<keyword evidence="3" id="KW-0546">Nucleotide metabolism</keyword>
<dbReference type="PIRSF" id="PIRSF006305">
    <property type="entry name" value="Maf"/>
    <property type="match status" value="1"/>
</dbReference>
<feature type="active site" description="Proton acceptor" evidence="3">
    <location>
        <position position="80"/>
    </location>
</feature>
<comment type="function">
    <text evidence="3">Nucleoside triphosphate pyrophosphatase that hydrolyzes dTTP and UTP. May have a dual role in cell division arrest and in preventing the incorporation of modified nucleotides into cellular nucleic acids.</text>
</comment>
<comment type="caution">
    <text evidence="4">The sequence shown here is derived from an EMBL/GenBank/DDBJ whole genome shotgun (WGS) entry which is preliminary data.</text>
</comment>
<dbReference type="NCBIfam" id="TIGR00172">
    <property type="entry name" value="maf"/>
    <property type="match status" value="1"/>
</dbReference>
<organism evidence="4 5">
    <name type="scientific">Paenibacillus planticolens</name>
    <dbReference type="NCBI Taxonomy" id="2654976"/>
    <lineage>
        <taxon>Bacteria</taxon>
        <taxon>Bacillati</taxon>
        <taxon>Bacillota</taxon>
        <taxon>Bacilli</taxon>
        <taxon>Bacillales</taxon>
        <taxon>Paenibacillaceae</taxon>
        <taxon>Paenibacillus</taxon>
    </lineage>
</organism>
<dbReference type="Gene3D" id="3.90.950.10">
    <property type="match status" value="1"/>
</dbReference>
<feature type="site" description="Important for substrate specificity" evidence="3">
    <location>
        <position position="165"/>
    </location>
</feature>
<dbReference type="EC" id="3.6.1.9" evidence="3"/>
<evidence type="ECO:0000313" key="4">
    <source>
        <dbReference type="EMBL" id="NOV04070.1"/>
    </source>
</evidence>
<comment type="caution">
    <text evidence="3">Lacks conserved residue(s) required for the propagation of feature annotation.</text>
</comment>
<accession>A0ABX1ZYE3</accession>
<dbReference type="EMBL" id="WHNZ01000078">
    <property type="protein sequence ID" value="NOV04070.1"/>
    <property type="molecule type" value="Genomic_DNA"/>
</dbReference>
<dbReference type="Proteomes" id="UP000618579">
    <property type="component" value="Unassembled WGS sequence"/>
</dbReference>
<dbReference type="PANTHER" id="PTHR43213">
    <property type="entry name" value="BIFUNCTIONAL DTTP/UTP PYROPHOSPHATASE/METHYLTRANSFERASE PROTEIN-RELATED"/>
    <property type="match status" value="1"/>
</dbReference>
<proteinExistence type="inferred from homology"/>
<comment type="subcellular location">
    <subcellularLocation>
        <location evidence="3">Cytoplasm</location>
    </subcellularLocation>
</comment>
<reference evidence="4 5" key="1">
    <citation type="submission" date="2019-10" db="EMBL/GenBank/DDBJ databases">
        <title>Description of Paenibacillus pedi sp. nov.</title>
        <authorList>
            <person name="Carlier A."/>
            <person name="Qi S."/>
        </authorList>
    </citation>
    <scope>NUCLEOTIDE SEQUENCE [LARGE SCALE GENOMIC DNA]</scope>
    <source>
        <strain evidence="4 5">LMG 31457</strain>
    </source>
</reference>
<evidence type="ECO:0000256" key="1">
    <source>
        <dbReference type="ARBA" id="ARBA00001968"/>
    </source>
</evidence>
<name>A0ABX1ZYE3_9BACL</name>
<dbReference type="RefSeq" id="WP_171686875.1">
    <property type="nucleotide sequence ID" value="NZ_WHNZ01000078.1"/>
</dbReference>
<keyword evidence="2 3" id="KW-0378">Hydrolase</keyword>
<dbReference type="InterPro" id="IPR029001">
    <property type="entry name" value="ITPase-like_fam"/>
</dbReference>
<comment type="catalytic activity">
    <reaction evidence="3">
        <text>dTTP + H2O = dTMP + diphosphate + H(+)</text>
        <dbReference type="Rhea" id="RHEA:28534"/>
        <dbReference type="ChEBI" id="CHEBI:15377"/>
        <dbReference type="ChEBI" id="CHEBI:15378"/>
        <dbReference type="ChEBI" id="CHEBI:33019"/>
        <dbReference type="ChEBI" id="CHEBI:37568"/>
        <dbReference type="ChEBI" id="CHEBI:63528"/>
        <dbReference type="EC" id="3.6.1.9"/>
    </reaction>
</comment>
<evidence type="ECO:0000313" key="5">
    <source>
        <dbReference type="Proteomes" id="UP000618579"/>
    </source>
</evidence>
<dbReference type="HAMAP" id="MF_00528">
    <property type="entry name" value="Maf"/>
    <property type="match status" value="1"/>
</dbReference>
<keyword evidence="5" id="KW-1185">Reference proteome</keyword>
<sequence length="202" mass="21933">MSKSLNPEQRLILASSSPRRQELIQSLGLPYIIRVSDADETVEGKITPSELVEVLSVRKASTVRDMLESDEKHGIIVGSDTIVVLQDEVLGKPVDEEDSFRMLKALQGTTHQVYSGVACVDAQTGKHVVSHSVTHVKMKSMADAQIRRYIATGEPKDKAGSYAIQGIGATIVESIAGDYFTVVGLPLSLLSDLLLNFDIQVL</sequence>
<keyword evidence="3" id="KW-0963">Cytoplasm</keyword>
<dbReference type="Pfam" id="PF02545">
    <property type="entry name" value="Maf"/>
    <property type="match status" value="1"/>
</dbReference>
<protein>
    <recommendedName>
        <fullName evidence="3">dTTP/UTP pyrophosphatase</fullName>
        <shortName evidence="3">dTTPase/UTPase</shortName>
        <ecNumber evidence="3">3.6.1.9</ecNumber>
    </recommendedName>
    <alternativeName>
        <fullName evidence="3">Nucleoside triphosphate pyrophosphatase</fullName>
    </alternativeName>
    <alternativeName>
        <fullName evidence="3">Nucleotide pyrophosphatase</fullName>
        <shortName evidence="3">Nucleotide PPase</shortName>
    </alternativeName>
</protein>
<evidence type="ECO:0000256" key="2">
    <source>
        <dbReference type="ARBA" id="ARBA00022801"/>
    </source>
</evidence>
<gene>
    <name evidence="4" type="primary">maf</name>
    <name evidence="4" type="ORF">GC097_29265</name>
</gene>
<comment type="cofactor">
    <cofactor evidence="1 3">
        <name>a divalent metal cation</name>
        <dbReference type="ChEBI" id="CHEBI:60240"/>
    </cofactor>
</comment>
<dbReference type="InterPro" id="IPR003697">
    <property type="entry name" value="Maf-like"/>
</dbReference>
<evidence type="ECO:0000256" key="3">
    <source>
        <dbReference type="HAMAP-Rule" id="MF_00528"/>
    </source>
</evidence>
<comment type="catalytic activity">
    <reaction evidence="3">
        <text>UTP + H2O = UMP + diphosphate + H(+)</text>
        <dbReference type="Rhea" id="RHEA:29395"/>
        <dbReference type="ChEBI" id="CHEBI:15377"/>
        <dbReference type="ChEBI" id="CHEBI:15378"/>
        <dbReference type="ChEBI" id="CHEBI:33019"/>
        <dbReference type="ChEBI" id="CHEBI:46398"/>
        <dbReference type="ChEBI" id="CHEBI:57865"/>
        <dbReference type="EC" id="3.6.1.9"/>
    </reaction>
</comment>
<dbReference type="SUPFAM" id="SSF52972">
    <property type="entry name" value="ITPase-like"/>
    <property type="match status" value="1"/>
</dbReference>
<feature type="site" description="Important for substrate specificity" evidence="3">
    <location>
        <position position="19"/>
    </location>
</feature>
<dbReference type="CDD" id="cd00555">
    <property type="entry name" value="Maf"/>
    <property type="match status" value="1"/>
</dbReference>
<dbReference type="PANTHER" id="PTHR43213:SF5">
    <property type="entry name" value="BIFUNCTIONAL DTTP_UTP PYROPHOSPHATASE_METHYLTRANSFERASE PROTEIN-RELATED"/>
    <property type="match status" value="1"/>
</dbReference>
<comment type="similarity">
    <text evidence="3">Belongs to the Maf family. YhdE subfamily.</text>
</comment>
<feature type="site" description="Important for substrate specificity" evidence="3">
    <location>
        <position position="81"/>
    </location>
</feature>